<keyword evidence="4" id="KW-1185">Reference proteome</keyword>
<evidence type="ECO:0000313" key="4">
    <source>
        <dbReference type="Proteomes" id="UP001153712"/>
    </source>
</evidence>
<sequence>MHKMDITWAYSAILLTLTLRSGVVAESRVCQRPLVNRQLVFIYQPLSQDKVQVYRCRYKYPGRAYSDVSDQCLSALVTHRFVDKWNQSHDLNDPKAPVIVEDQVARYADPDRNLIQLRSHTICRYDRGFCYDPRESPDYAAVWRVRARSPPGACADRLQQIYFGPADVWTFPAANQSYLLASHCCKDESFYLKLTGRTRCRGKPAWTTDRPGLVASPGPLRGGYVPAKKTGEPADLPMRSKRHNSEAILMDCDLSAFGVRLDEEYLERAGNLRIIFESYRGLIEANRKSTGDVRKVLDRYRAVLNAKFKDLNRVKVMLGLLITRFDRFNGSSSVNYTDDLYSKMKRLNESLVDLRKSINPNDCYALIDNVNATFSITAKNIQTKNEQSLKQLTQDTQKLNQNTTKIFEHYIHQITANLTSTKIELIDLIDTTAKSKSIEFDAKLTNYSTIILNDISLHSNNFLQKLDELQNDLKTNFTYLKNYTKPQQISRQNLTSLNSSISSQINRTNFKLQNLQNQLANYESLIGDKVDDSIKNVSKLLESIPAGIRIEMLDKIDSAANKTGRNCSDKIAASEKSTRKLIEQLRGELISLIESGDGVISEEINKIIAKLKNYDILRDSIRRIENDSIAASQLTQKSIKEINNNLTTIRTNYTQLDKNISEKFDQFSLLVIKQENYFNDLIIKIKSKMDALPSQLDRKYSGNIDKLNDLESNLRSKIGEIRLEVTEMDRKIGEKFIKIDFIDYLRRNLSDIFAKLENRINDKQTNLLKYLDKQTVNTTNKINCLENGLNSTIDYVAIINQTLIETNDSLKEKIDSNAENIQKLYNNFNKLNFVFNITSLIDSKINSAATRTESILDTFKIETASLDTEIKNLKNDLIAQKSNLSGAIDKNTIDINQLKIDFNVLETKQLDESKSTQQTIDLLVKNATISEKRIDDNEKTIKDLENRLEKLQKSKEIDEKRYNDTITDLRGLINEKGEEILYLKQQLSNINKCCNNHDLKFAEKDKQIDDLKKEIEKTNKEMKKKIDKIINDIGMIEEVEIQ</sequence>
<reference evidence="3" key="1">
    <citation type="submission" date="2022-01" db="EMBL/GenBank/DDBJ databases">
        <authorList>
            <person name="King R."/>
        </authorList>
    </citation>
    <scope>NUCLEOTIDE SEQUENCE</scope>
</reference>
<accession>A0A9N9XLL7</accession>
<feature type="coiled-coil region" evidence="1">
    <location>
        <begin position="505"/>
        <end position="532"/>
    </location>
</feature>
<organism evidence="3 4">
    <name type="scientific">Phyllotreta striolata</name>
    <name type="common">Striped flea beetle</name>
    <name type="synonym">Crioceris striolata</name>
    <dbReference type="NCBI Taxonomy" id="444603"/>
    <lineage>
        <taxon>Eukaryota</taxon>
        <taxon>Metazoa</taxon>
        <taxon>Ecdysozoa</taxon>
        <taxon>Arthropoda</taxon>
        <taxon>Hexapoda</taxon>
        <taxon>Insecta</taxon>
        <taxon>Pterygota</taxon>
        <taxon>Neoptera</taxon>
        <taxon>Endopterygota</taxon>
        <taxon>Coleoptera</taxon>
        <taxon>Polyphaga</taxon>
        <taxon>Cucujiformia</taxon>
        <taxon>Chrysomeloidea</taxon>
        <taxon>Chrysomelidae</taxon>
        <taxon>Galerucinae</taxon>
        <taxon>Alticini</taxon>
        <taxon>Phyllotreta</taxon>
    </lineage>
</organism>
<dbReference type="Proteomes" id="UP001153712">
    <property type="component" value="Chromosome 13"/>
</dbReference>
<dbReference type="EMBL" id="OU900106">
    <property type="protein sequence ID" value="CAG9857303.1"/>
    <property type="molecule type" value="Genomic_DNA"/>
</dbReference>
<evidence type="ECO:0000256" key="2">
    <source>
        <dbReference type="SAM" id="SignalP"/>
    </source>
</evidence>
<feature type="coiled-coil region" evidence="1">
    <location>
        <begin position="927"/>
        <end position="961"/>
    </location>
</feature>
<keyword evidence="1" id="KW-0175">Coiled coil</keyword>
<dbReference type="AlphaFoldDB" id="A0A9N9XLL7"/>
<proteinExistence type="predicted"/>
<dbReference type="OrthoDB" id="6728260at2759"/>
<dbReference type="PANTHER" id="PTHR23159">
    <property type="entry name" value="CENTROSOMAL PROTEIN 2"/>
    <property type="match status" value="1"/>
</dbReference>
<feature type="chain" id="PRO_5040278093" evidence="2">
    <location>
        <begin position="26"/>
        <end position="1042"/>
    </location>
</feature>
<feature type="signal peptide" evidence="2">
    <location>
        <begin position="1"/>
        <end position="25"/>
    </location>
</feature>
<evidence type="ECO:0000256" key="1">
    <source>
        <dbReference type="SAM" id="Coils"/>
    </source>
</evidence>
<evidence type="ECO:0000313" key="3">
    <source>
        <dbReference type="EMBL" id="CAG9857303.1"/>
    </source>
</evidence>
<feature type="coiled-coil region" evidence="1">
    <location>
        <begin position="994"/>
        <end position="1032"/>
    </location>
</feature>
<protein>
    <submittedName>
        <fullName evidence="3">Uncharacterized protein</fullName>
    </submittedName>
</protein>
<feature type="coiled-coil region" evidence="1">
    <location>
        <begin position="746"/>
        <end position="773"/>
    </location>
</feature>
<name>A0A9N9XLL7_PHYSR</name>
<gene>
    <name evidence="3" type="ORF">PHYEVI_LOCUS3708</name>
</gene>
<dbReference type="PANTHER" id="PTHR23159:SF31">
    <property type="entry name" value="CENTROSOME-ASSOCIATED PROTEIN CEP250 ISOFORM X1"/>
    <property type="match status" value="1"/>
</dbReference>
<keyword evidence="2" id="KW-0732">Signal</keyword>